<feature type="transmembrane region" description="Helical" evidence="1">
    <location>
        <begin position="100"/>
        <end position="119"/>
    </location>
</feature>
<evidence type="ECO:0000313" key="3">
    <source>
        <dbReference type="Proteomes" id="UP000503441"/>
    </source>
</evidence>
<keyword evidence="1" id="KW-0472">Membrane</keyword>
<evidence type="ECO:0000313" key="2">
    <source>
        <dbReference type="EMBL" id="QIM18709.1"/>
    </source>
</evidence>
<accession>A0ABX6K0H3</accession>
<gene>
    <name evidence="2" type="ORF">G7066_09000</name>
</gene>
<dbReference type="EMBL" id="CP049933">
    <property type="protein sequence ID" value="QIM18709.1"/>
    <property type="molecule type" value="Genomic_DNA"/>
</dbReference>
<keyword evidence="1" id="KW-0812">Transmembrane</keyword>
<name>A0ABX6K0H3_9MICO</name>
<protein>
    <submittedName>
        <fullName evidence="2">LPXTG cell wall anchor domain-containing protein</fullName>
    </submittedName>
</protein>
<keyword evidence="1" id="KW-1133">Transmembrane helix</keyword>
<dbReference type="Proteomes" id="UP000503441">
    <property type="component" value="Chromosome"/>
</dbReference>
<organism evidence="2 3">
    <name type="scientific">Leucobacter coleopterorum</name>
    <dbReference type="NCBI Taxonomy" id="2714933"/>
    <lineage>
        <taxon>Bacteria</taxon>
        <taxon>Bacillati</taxon>
        <taxon>Actinomycetota</taxon>
        <taxon>Actinomycetes</taxon>
        <taxon>Micrococcales</taxon>
        <taxon>Microbacteriaceae</taxon>
        <taxon>Leucobacter</taxon>
    </lineage>
</organism>
<evidence type="ECO:0000256" key="1">
    <source>
        <dbReference type="SAM" id="Phobius"/>
    </source>
</evidence>
<sequence length="130" mass="13936">MRWTEDDLAGLGEKALCELQPVAKTARVAIVASGRITSPAVTARSEGTIHWVEDLAIEHEKFGDPLELHRGICGLVEETTTVRDSEAHERLPQTGVARSIVITVSNAIIAAVVCLGLVLRRRSKSVGAAD</sequence>
<reference evidence="2 3" key="1">
    <citation type="submission" date="2020-03" db="EMBL/GenBank/DDBJ databases">
        <title>Leucobacter sp. nov., isolated from beetles.</title>
        <authorList>
            <person name="Hyun D.-W."/>
            <person name="Bae J.-W."/>
        </authorList>
    </citation>
    <scope>NUCLEOTIDE SEQUENCE [LARGE SCALE GENOMIC DNA]</scope>
    <source>
        <strain evidence="2 3">HDW9A</strain>
    </source>
</reference>
<proteinExistence type="predicted"/>
<keyword evidence="3" id="KW-1185">Reference proteome</keyword>
<dbReference type="RefSeq" id="WP_166330562.1">
    <property type="nucleotide sequence ID" value="NZ_CP049933.1"/>
</dbReference>